<proteinExistence type="predicted"/>
<keyword evidence="3" id="KW-1185">Reference proteome</keyword>
<reference evidence="2" key="2">
    <citation type="submission" date="2021-04" db="EMBL/GenBank/DDBJ databases">
        <authorList>
            <person name="Podell S."/>
        </authorList>
    </citation>
    <scope>NUCLEOTIDE SEQUENCE</scope>
    <source>
        <strain evidence="2">Hildebrandi</strain>
    </source>
</reference>
<dbReference type="PANTHER" id="PTHR10741">
    <property type="entry name" value="TRANSLIN AND TRANSLIN ASSOCIATED PROTEIN X"/>
    <property type="match status" value="1"/>
</dbReference>
<name>A0A9K3M4P2_9STRA</name>
<dbReference type="OrthoDB" id="829at2759"/>
<organism evidence="2 3">
    <name type="scientific">Nitzschia inconspicua</name>
    <dbReference type="NCBI Taxonomy" id="303405"/>
    <lineage>
        <taxon>Eukaryota</taxon>
        <taxon>Sar</taxon>
        <taxon>Stramenopiles</taxon>
        <taxon>Ochrophyta</taxon>
        <taxon>Bacillariophyta</taxon>
        <taxon>Bacillariophyceae</taxon>
        <taxon>Bacillariophycidae</taxon>
        <taxon>Bacillariales</taxon>
        <taxon>Bacillariaceae</taxon>
        <taxon>Nitzschia</taxon>
    </lineage>
</organism>
<dbReference type="AlphaFoldDB" id="A0A9K3M4P2"/>
<accession>A0A9K3M4P2</accession>
<reference evidence="2" key="1">
    <citation type="journal article" date="2021" name="Sci. Rep.">
        <title>Diploid genomic architecture of Nitzschia inconspicua, an elite biomass production diatom.</title>
        <authorList>
            <person name="Oliver A."/>
            <person name="Podell S."/>
            <person name="Pinowska A."/>
            <person name="Traller J.C."/>
            <person name="Smith S.R."/>
            <person name="McClure R."/>
            <person name="Beliaev A."/>
            <person name="Bohutskyi P."/>
            <person name="Hill E.A."/>
            <person name="Rabines A."/>
            <person name="Zheng H."/>
            <person name="Allen L.Z."/>
            <person name="Kuo A."/>
            <person name="Grigoriev I.V."/>
            <person name="Allen A.E."/>
            <person name="Hazlebeck D."/>
            <person name="Allen E.E."/>
        </authorList>
    </citation>
    <scope>NUCLEOTIDE SEQUENCE</scope>
    <source>
        <strain evidence="2">Hildebrandi</strain>
    </source>
</reference>
<dbReference type="Proteomes" id="UP000693970">
    <property type="component" value="Unassembled WGS sequence"/>
</dbReference>
<gene>
    <name evidence="2" type="ORF">IV203_013188</name>
</gene>
<comment type="caution">
    <text evidence="2">The sequence shown here is derived from an EMBL/GenBank/DDBJ whole genome shotgun (WGS) entry which is preliminary data.</text>
</comment>
<feature type="compositionally biased region" description="Basic and acidic residues" evidence="1">
    <location>
        <begin position="228"/>
        <end position="241"/>
    </location>
</feature>
<sequence>MPEPPFLYCSAAAPVLDLSELGSKINDADKNRRDAYDVSREIQVKLLQIRTELETNASTAESMETNMTSLLDALIKHDSKNSDGTAVPQRTPRMANLSNRYEDYCRFLAFQQFLKTGGWLSPETCFSFGATDEEYLAGACMGVCRDLERYALGRATARDVSSVQAARNLVNEVLDYLMQFDFRNGPLRRKYDGTKYALKTLETLLYELSVTGATLSGDEDGTANSEEPQPKKQKIDTDRPQDLLDAIRSRMEHRDELREKLIKKCRDSQKAAKQAIYALHREDFQKAAKLIQQCEDGIQKDLFPIVNEEPPLRSGSFANVLEEYAEAKLFQVWLLGNQEGKSMPKGSLLLLEDFPVALEAEEYLGGLCDLTGEIGRFAVQCGTSRDYDGVRLCLEANSAISLAISTLERAPNGINKKMDQLRRSVEKIERMTYEMSLSKAAGININTEVTENVEKDDDGE</sequence>
<feature type="region of interest" description="Disordered" evidence="1">
    <location>
        <begin position="216"/>
        <end position="241"/>
    </location>
</feature>
<evidence type="ECO:0000313" key="3">
    <source>
        <dbReference type="Proteomes" id="UP000693970"/>
    </source>
</evidence>
<evidence type="ECO:0000313" key="2">
    <source>
        <dbReference type="EMBL" id="KAG7374093.1"/>
    </source>
</evidence>
<dbReference type="CDD" id="cd14820">
    <property type="entry name" value="TRAX"/>
    <property type="match status" value="1"/>
</dbReference>
<evidence type="ECO:0000256" key="1">
    <source>
        <dbReference type="SAM" id="MobiDB-lite"/>
    </source>
</evidence>
<dbReference type="EMBL" id="JAGRRH010000001">
    <property type="protein sequence ID" value="KAG7374093.1"/>
    <property type="molecule type" value="Genomic_DNA"/>
</dbReference>
<dbReference type="InterPro" id="IPR002848">
    <property type="entry name" value="Translin_fam"/>
</dbReference>
<dbReference type="Pfam" id="PF01997">
    <property type="entry name" value="Translin"/>
    <property type="match status" value="2"/>
</dbReference>
<protein>
    <submittedName>
        <fullName evidence="2">Translin family</fullName>
    </submittedName>
</protein>
<dbReference type="GO" id="GO:0043565">
    <property type="term" value="F:sequence-specific DNA binding"/>
    <property type="evidence" value="ECO:0007669"/>
    <property type="project" value="InterPro"/>
</dbReference>